<evidence type="ECO:0000313" key="2">
    <source>
        <dbReference type="Proteomes" id="UP000886998"/>
    </source>
</evidence>
<dbReference type="EMBL" id="BMAV01023816">
    <property type="protein sequence ID" value="GFY80137.1"/>
    <property type="molecule type" value="Genomic_DNA"/>
</dbReference>
<keyword evidence="1" id="KW-0378">Hydrolase</keyword>
<comment type="caution">
    <text evidence="1">The sequence shown here is derived from an EMBL/GenBank/DDBJ whole genome shotgun (WGS) entry which is preliminary data.</text>
</comment>
<dbReference type="GO" id="GO:0004386">
    <property type="term" value="F:helicase activity"/>
    <property type="evidence" value="ECO:0007669"/>
    <property type="project" value="UniProtKB-KW"/>
</dbReference>
<evidence type="ECO:0000313" key="1">
    <source>
        <dbReference type="EMBL" id="GFY80137.1"/>
    </source>
</evidence>
<keyword evidence="1" id="KW-0547">Nucleotide-binding</keyword>
<dbReference type="AlphaFoldDB" id="A0A8X7CV78"/>
<dbReference type="Proteomes" id="UP000886998">
    <property type="component" value="Unassembled WGS sequence"/>
</dbReference>
<protein>
    <submittedName>
        <fullName evidence="1">ATP-dependent DNA helicase</fullName>
    </submittedName>
</protein>
<accession>A0A8X7CV78</accession>
<sequence>MHLLREDSAQAFAKQLLGMDDGKLPFDPSTQEIYLPQDLCQLQSSIDDLENIVFPNITSNLRNHDWLCECAILVQKNNDVNRINDKIQLKIPGESRNTNLLIEL</sequence>
<name>A0A8X7CV78_9ARAC</name>
<keyword evidence="1" id="KW-0347">Helicase</keyword>
<dbReference type="OrthoDB" id="6433710at2759"/>
<gene>
    <name evidence="1" type="primary">EVAR_96339_1</name>
    <name evidence="1" type="ORF">TNIN_245761</name>
</gene>
<organism evidence="1 2">
    <name type="scientific">Trichonephila inaurata madagascariensis</name>
    <dbReference type="NCBI Taxonomy" id="2747483"/>
    <lineage>
        <taxon>Eukaryota</taxon>
        <taxon>Metazoa</taxon>
        <taxon>Ecdysozoa</taxon>
        <taxon>Arthropoda</taxon>
        <taxon>Chelicerata</taxon>
        <taxon>Arachnida</taxon>
        <taxon>Araneae</taxon>
        <taxon>Araneomorphae</taxon>
        <taxon>Entelegynae</taxon>
        <taxon>Araneoidea</taxon>
        <taxon>Nephilidae</taxon>
        <taxon>Trichonephila</taxon>
        <taxon>Trichonephila inaurata</taxon>
    </lineage>
</organism>
<keyword evidence="1" id="KW-0067">ATP-binding</keyword>
<reference evidence="1" key="1">
    <citation type="submission" date="2020-08" db="EMBL/GenBank/DDBJ databases">
        <title>Multicomponent nature underlies the extraordinary mechanical properties of spider dragline silk.</title>
        <authorList>
            <person name="Kono N."/>
            <person name="Nakamura H."/>
            <person name="Mori M."/>
            <person name="Yoshida Y."/>
            <person name="Ohtoshi R."/>
            <person name="Malay A.D."/>
            <person name="Moran D.A.P."/>
            <person name="Tomita M."/>
            <person name="Numata K."/>
            <person name="Arakawa K."/>
        </authorList>
    </citation>
    <scope>NUCLEOTIDE SEQUENCE</scope>
</reference>
<proteinExistence type="predicted"/>
<keyword evidence="2" id="KW-1185">Reference proteome</keyword>